<keyword evidence="1" id="KW-1133">Transmembrane helix</keyword>
<dbReference type="HOGENOM" id="CLU_863728_0_0_1"/>
<evidence type="ECO:0000256" key="1">
    <source>
        <dbReference type="SAM" id="Phobius"/>
    </source>
</evidence>
<dbReference type="EMBL" id="HE681725">
    <property type="protein sequence ID" value="CCG24922.1"/>
    <property type="molecule type" value="Genomic_DNA"/>
</dbReference>
<keyword evidence="1" id="KW-0812">Transmembrane</keyword>
<keyword evidence="1" id="KW-0472">Membrane</keyword>
<dbReference type="OrthoDB" id="4092725at2759"/>
<dbReference type="eggNOG" id="ENOG502T02G">
    <property type="taxonomic scope" value="Eukaryota"/>
</dbReference>
<sequence>MSILKQSFIYICVAMAVLISWIIKINRQPNELSTLRHYFNCDFKVVIPIAVRFNNENFILPDLIQAAQMQINEELRALDVQHLGLVLVDDLHVGNVSQGYMMDLILHHENSLGISSDSLQVAIFYTLESIHSNDLPFFLAQTVLYHFLNGEVDLFSRPESEDFENELEFEIGFGQAVNKTRTLDVLRTIEKLATAVKYITLLRWTINNKLVSGKDEVVINFPGRLSKTMKGDSNTAFKIQTILEDQLQLPSRPRNNLSVRLLASYRKKTVSNIKQLLDKLDEGKESGKLINQLTRLVADVGQSQNISWLGYLERSQDMLLKLNEAMYGSSERGMA</sequence>
<dbReference type="KEGG" id="cot:CORT_0G02410"/>
<evidence type="ECO:0000313" key="2">
    <source>
        <dbReference type="EMBL" id="CCG24922.1"/>
    </source>
</evidence>
<evidence type="ECO:0000313" key="3">
    <source>
        <dbReference type="Proteomes" id="UP000005018"/>
    </source>
</evidence>
<protein>
    <submittedName>
        <fullName evidence="2">Uncharacterized protein</fullName>
    </submittedName>
</protein>
<proteinExistence type="predicted"/>
<dbReference type="RefSeq" id="XP_003871047.1">
    <property type="nucleotide sequence ID" value="XM_003870998.1"/>
</dbReference>
<keyword evidence="3" id="KW-1185">Reference proteome</keyword>
<dbReference type="AlphaFoldDB" id="H8XAS1"/>
<accession>H8XAS1</accession>
<gene>
    <name evidence="2" type="ORF">CORT_0G02410</name>
</gene>
<dbReference type="GeneID" id="14542054"/>
<reference evidence="2 3" key="1">
    <citation type="journal article" date="2012" name="PLoS ONE">
        <title>Sequence and analysis of the genome of the pathogenic yeast Candida orthopsilosis.</title>
        <authorList>
            <person name="Riccombeni A."/>
            <person name="Vidanes G."/>
            <person name="Proux-Wera E."/>
            <person name="Wolfe K.H."/>
            <person name="Butler G."/>
        </authorList>
    </citation>
    <scope>NUCLEOTIDE SEQUENCE [LARGE SCALE GENOMIC DNA]</scope>
    <source>
        <strain evidence="2 3">Co 90-125</strain>
    </source>
</reference>
<name>H8XAS1_CANO9</name>
<feature type="transmembrane region" description="Helical" evidence="1">
    <location>
        <begin position="7"/>
        <end position="23"/>
    </location>
</feature>
<organism evidence="2 3">
    <name type="scientific">Candida orthopsilosis (strain 90-125)</name>
    <name type="common">Yeast</name>
    <dbReference type="NCBI Taxonomy" id="1136231"/>
    <lineage>
        <taxon>Eukaryota</taxon>
        <taxon>Fungi</taxon>
        <taxon>Dikarya</taxon>
        <taxon>Ascomycota</taxon>
        <taxon>Saccharomycotina</taxon>
        <taxon>Pichiomycetes</taxon>
        <taxon>Debaryomycetaceae</taxon>
        <taxon>Candida/Lodderomyces clade</taxon>
        <taxon>Candida</taxon>
    </lineage>
</organism>
<dbReference type="Proteomes" id="UP000005018">
    <property type="component" value="Chromosome 7"/>
</dbReference>